<keyword evidence="5 7" id="KW-0560">Oxidoreductase</keyword>
<evidence type="ECO:0000256" key="3">
    <source>
        <dbReference type="ARBA" id="ARBA00022630"/>
    </source>
</evidence>
<comment type="caution">
    <text evidence="7">The sequence shown here is derived from an EMBL/GenBank/DDBJ whole genome shotgun (WGS) entry which is preliminary data.</text>
</comment>
<gene>
    <name evidence="7" type="ORF">V6E02_08615</name>
</gene>
<proteinExistence type="inferred from homology"/>
<evidence type="ECO:0000256" key="4">
    <source>
        <dbReference type="ARBA" id="ARBA00022827"/>
    </source>
</evidence>
<evidence type="ECO:0000313" key="7">
    <source>
        <dbReference type="EMBL" id="MEO1767272.1"/>
    </source>
</evidence>
<dbReference type="Gene3D" id="3.50.50.100">
    <property type="match status" value="1"/>
</dbReference>
<dbReference type="GO" id="GO:0016491">
    <property type="term" value="F:oxidoreductase activity"/>
    <property type="evidence" value="ECO:0007669"/>
    <property type="project" value="UniProtKB-KW"/>
</dbReference>
<keyword evidence="4" id="KW-0274">FAD</keyword>
<dbReference type="PRINTS" id="PR00368">
    <property type="entry name" value="FADPNR"/>
</dbReference>
<evidence type="ECO:0000313" key="8">
    <source>
        <dbReference type="Proteomes" id="UP001482231"/>
    </source>
</evidence>
<reference evidence="7 8" key="1">
    <citation type="submission" date="2024-02" db="EMBL/GenBank/DDBJ databases">
        <title>New thermophilic sulfur-oxidizing bacteria from a hot springs of the Uzon caldera (Kamchatka, Russia).</title>
        <authorList>
            <person name="Dukat A.M."/>
            <person name="Elcheninov A.G."/>
            <person name="Frolov E.N."/>
        </authorList>
    </citation>
    <scope>NUCLEOTIDE SEQUENCE [LARGE SCALE GENOMIC DNA]</scope>
    <source>
        <strain evidence="7 8">AK1</strain>
    </source>
</reference>
<feature type="domain" description="FAD/NAD(P)-binding" evidence="6">
    <location>
        <begin position="14"/>
        <end position="349"/>
    </location>
</feature>
<evidence type="ECO:0000259" key="6">
    <source>
        <dbReference type="Pfam" id="PF07992"/>
    </source>
</evidence>
<dbReference type="PANTHER" id="PTHR42913:SF3">
    <property type="entry name" value="64 KDA MITOCHONDRIAL NADH DEHYDROGENASE (EUROFUNG)"/>
    <property type="match status" value="1"/>
</dbReference>
<dbReference type="InterPro" id="IPR023753">
    <property type="entry name" value="FAD/NAD-binding_dom"/>
</dbReference>
<sequence length="445" mass="48963">MSRVIDLTRESLHHIVIVGGGAGGLELATRLGDTLGRRGKAAITLIDQARTHLWKPLLHEVAAGSLNSHDDELEYLAQAKWHHFRFRLGRMEGLDRAKREIYVAPTHDDAGNEIVPRRTFRYDTLVIAVGSVTHTFGTPGAREHCRMLDTTEQAARFHKHLINTCLRAHTQPGPIEPGQLTVAIIGGGATGVELAAELHETTRELYAYGLDKIEPEKNVRIVIIEAAHRILPGLPERLSAAADKELRELKIHIFTGERVVEVSAEGVRTASGLFIPARTVVWAAGIKAPDFLANLDGLEVNHLHQLKVLPTLQTTRDPNIFAMGDCASCPQPGSNQPVPPRAQAAHQQAMLLAKSLSRRLQGKPLPEYVYRDYGSLVALGRYTTVGNLMGGLARGGLMIEGMIARFVYWSLYKKHQIALHGAFRVVLSTLATFINAPNKPRVKLH</sequence>
<keyword evidence="3" id="KW-0285">Flavoprotein</keyword>
<dbReference type="Proteomes" id="UP001482231">
    <property type="component" value="Unassembled WGS sequence"/>
</dbReference>
<name>A0ABV0EIP4_9BURK</name>
<accession>A0ABV0EIP4</accession>
<evidence type="ECO:0000256" key="1">
    <source>
        <dbReference type="ARBA" id="ARBA00001974"/>
    </source>
</evidence>
<evidence type="ECO:0000256" key="2">
    <source>
        <dbReference type="ARBA" id="ARBA00005272"/>
    </source>
</evidence>
<organism evidence="7 8">
    <name type="scientific">Thiobacter aerophilum</name>
    <dbReference type="NCBI Taxonomy" id="3121275"/>
    <lineage>
        <taxon>Bacteria</taxon>
        <taxon>Pseudomonadati</taxon>
        <taxon>Pseudomonadota</taxon>
        <taxon>Betaproteobacteria</taxon>
        <taxon>Burkholderiales</taxon>
        <taxon>Thiobacteraceae</taxon>
        <taxon>Thiobacter</taxon>
    </lineage>
</organism>
<dbReference type="PANTHER" id="PTHR42913">
    <property type="entry name" value="APOPTOSIS-INDUCING FACTOR 1"/>
    <property type="match status" value="1"/>
</dbReference>
<dbReference type="InterPro" id="IPR036188">
    <property type="entry name" value="FAD/NAD-bd_sf"/>
</dbReference>
<keyword evidence="8" id="KW-1185">Reference proteome</keyword>
<comment type="cofactor">
    <cofactor evidence="1">
        <name>FAD</name>
        <dbReference type="ChEBI" id="CHEBI:57692"/>
    </cofactor>
</comment>
<dbReference type="EMBL" id="JBAJEX010000006">
    <property type="protein sequence ID" value="MEO1767272.1"/>
    <property type="molecule type" value="Genomic_DNA"/>
</dbReference>
<dbReference type="PRINTS" id="PR00411">
    <property type="entry name" value="PNDRDTASEI"/>
</dbReference>
<protein>
    <submittedName>
        <fullName evidence="7">NAD(P)/FAD-dependent oxidoreductase</fullName>
        <ecNumber evidence="7">1.6.5.-</ecNumber>
    </submittedName>
</protein>
<dbReference type="Pfam" id="PF07992">
    <property type="entry name" value="Pyr_redox_2"/>
    <property type="match status" value="1"/>
</dbReference>
<dbReference type="InterPro" id="IPR051169">
    <property type="entry name" value="NADH-Q_oxidoreductase"/>
</dbReference>
<comment type="similarity">
    <text evidence="2">Belongs to the NADH dehydrogenase family.</text>
</comment>
<dbReference type="RefSeq" id="WP_347308383.1">
    <property type="nucleotide sequence ID" value="NZ_JBAJEX010000006.1"/>
</dbReference>
<dbReference type="SUPFAM" id="SSF51905">
    <property type="entry name" value="FAD/NAD(P)-binding domain"/>
    <property type="match status" value="1"/>
</dbReference>
<dbReference type="EC" id="1.6.5.-" evidence="7"/>
<evidence type="ECO:0000256" key="5">
    <source>
        <dbReference type="ARBA" id="ARBA00023002"/>
    </source>
</evidence>